<dbReference type="InterPro" id="IPR036514">
    <property type="entry name" value="SGNH_hydro_sf"/>
</dbReference>
<feature type="domain" description="Sialate O-acetylesterase" evidence="1">
    <location>
        <begin position="1"/>
        <end position="114"/>
    </location>
</feature>
<dbReference type="Gene3D" id="3.40.50.1110">
    <property type="entry name" value="SGNH hydrolase"/>
    <property type="match status" value="1"/>
</dbReference>
<name>M8CD78_AEGTA</name>
<dbReference type="PANTHER" id="PTHR31988:SF19">
    <property type="entry name" value="9-O-ACETYL-N-ACETYLNEURAMINIC ACID DEACETYLASE-RELATED"/>
    <property type="match status" value="1"/>
</dbReference>
<protein>
    <recommendedName>
        <fullName evidence="1">Sialate O-acetylesterase domain-containing protein</fullName>
    </recommendedName>
</protein>
<sequence length="229" mass="24541">MAFARAILPRLEPPGTAGVGLVPCAVGGTAIREWARGEHLYEQMVRRARAATECGEIEAVLWYQGESDAESDAETAAYQGNVERLIANIRADLGMPHLPFIQGCRLSESNTKQTSHQSLTSKAGGPNQATLSGLGHTPVQCTLRRAAAVFHLSIFRAALGQVALASGNKRNIEKVREAQLSINLLNVVTVDAIGLPLNEDNLHLTTEAQVKLGESLAQAYISNFLQATC</sequence>
<evidence type="ECO:0000313" key="2">
    <source>
        <dbReference type="EnsemblPlants" id="EMT32108"/>
    </source>
</evidence>
<dbReference type="SUPFAM" id="SSF52266">
    <property type="entry name" value="SGNH hydrolase"/>
    <property type="match status" value="2"/>
</dbReference>
<dbReference type="InterPro" id="IPR005181">
    <property type="entry name" value="SASA"/>
</dbReference>
<organism evidence="2">
    <name type="scientific">Aegilops tauschii</name>
    <name type="common">Tausch's goatgrass</name>
    <name type="synonym">Aegilops squarrosa</name>
    <dbReference type="NCBI Taxonomy" id="37682"/>
    <lineage>
        <taxon>Eukaryota</taxon>
        <taxon>Viridiplantae</taxon>
        <taxon>Streptophyta</taxon>
        <taxon>Embryophyta</taxon>
        <taxon>Tracheophyta</taxon>
        <taxon>Spermatophyta</taxon>
        <taxon>Magnoliopsida</taxon>
        <taxon>Liliopsida</taxon>
        <taxon>Poales</taxon>
        <taxon>Poaceae</taxon>
        <taxon>BOP clade</taxon>
        <taxon>Pooideae</taxon>
        <taxon>Triticodae</taxon>
        <taxon>Triticeae</taxon>
        <taxon>Triticinae</taxon>
        <taxon>Aegilops</taxon>
    </lineage>
</organism>
<evidence type="ECO:0000259" key="1">
    <source>
        <dbReference type="Pfam" id="PF03629"/>
    </source>
</evidence>
<accession>M8CD78</accession>
<dbReference type="Pfam" id="PF03629">
    <property type="entry name" value="SASA"/>
    <property type="match status" value="2"/>
</dbReference>
<dbReference type="PANTHER" id="PTHR31988">
    <property type="entry name" value="ESTERASE, PUTATIVE (DUF303)-RELATED"/>
    <property type="match status" value="1"/>
</dbReference>
<proteinExistence type="predicted"/>
<reference evidence="2" key="1">
    <citation type="submission" date="2015-06" db="UniProtKB">
        <authorList>
            <consortium name="EnsemblPlants"/>
        </authorList>
    </citation>
    <scope>IDENTIFICATION</scope>
</reference>
<dbReference type="InterPro" id="IPR052940">
    <property type="entry name" value="Carb_Esterase_6"/>
</dbReference>
<feature type="domain" description="Sialate O-acetylesterase" evidence="1">
    <location>
        <begin position="161"/>
        <end position="221"/>
    </location>
</feature>
<dbReference type="EnsemblPlants" id="EMT32108">
    <property type="protein sequence ID" value="EMT32108"/>
    <property type="gene ID" value="F775_08490"/>
</dbReference>
<dbReference type="AlphaFoldDB" id="M8CD78"/>